<accession>A0A1I7W7Y5</accession>
<protein>
    <submittedName>
        <fullName evidence="2">Transposase</fullName>
    </submittedName>
</protein>
<dbReference type="WBParaSite" id="Hba_00751">
    <property type="protein sequence ID" value="Hba_00751"/>
    <property type="gene ID" value="Hba_00751"/>
</dbReference>
<evidence type="ECO:0000313" key="2">
    <source>
        <dbReference type="WBParaSite" id="Hba_00751"/>
    </source>
</evidence>
<proteinExistence type="predicted"/>
<organism evidence="1 2">
    <name type="scientific">Heterorhabditis bacteriophora</name>
    <name type="common">Entomopathogenic nematode worm</name>
    <dbReference type="NCBI Taxonomy" id="37862"/>
    <lineage>
        <taxon>Eukaryota</taxon>
        <taxon>Metazoa</taxon>
        <taxon>Ecdysozoa</taxon>
        <taxon>Nematoda</taxon>
        <taxon>Chromadorea</taxon>
        <taxon>Rhabditida</taxon>
        <taxon>Rhabditina</taxon>
        <taxon>Rhabditomorpha</taxon>
        <taxon>Strongyloidea</taxon>
        <taxon>Heterorhabditidae</taxon>
        <taxon>Heterorhabditis</taxon>
    </lineage>
</organism>
<dbReference type="AlphaFoldDB" id="A0A1I7W7Y5"/>
<dbReference type="Proteomes" id="UP000095283">
    <property type="component" value="Unplaced"/>
</dbReference>
<keyword evidence="1" id="KW-1185">Reference proteome</keyword>
<sequence>MAVEWLHMISRRRRLGLGKGKSRQLSTMDATWCEIRRSLDGVLYYIPTRQREEGSRLFGDGPDFG</sequence>
<reference evidence="2" key="1">
    <citation type="submission" date="2016-11" db="UniProtKB">
        <authorList>
            <consortium name="WormBaseParasite"/>
        </authorList>
    </citation>
    <scope>IDENTIFICATION</scope>
</reference>
<evidence type="ECO:0000313" key="1">
    <source>
        <dbReference type="Proteomes" id="UP000095283"/>
    </source>
</evidence>
<name>A0A1I7W7Y5_HETBA</name>